<dbReference type="AlphaFoldDB" id="A0A9P9J6E6"/>
<reference evidence="1" key="1">
    <citation type="journal article" date="2021" name="Nat. Commun.">
        <title>Genetic determinants of endophytism in the Arabidopsis root mycobiome.</title>
        <authorList>
            <person name="Mesny F."/>
            <person name="Miyauchi S."/>
            <person name="Thiergart T."/>
            <person name="Pickel B."/>
            <person name="Atanasova L."/>
            <person name="Karlsson M."/>
            <person name="Huettel B."/>
            <person name="Barry K.W."/>
            <person name="Haridas S."/>
            <person name="Chen C."/>
            <person name="Bauer D."/>
            <person name="Andreopoulos W."/>
            <person name="Pangilinan J."/>
            <person name="LaButti K."/>
            <person name="Riley R."/>
            <person name="Lipzen A."/>
            <person name="Clum A."/>
            <person name="Drula E."/>
            <person name="Henrissat B."/>
            <person name="Kohler A."/>
            <person name="Grigoriev I.V."/>
            <person name="Martin F.M."/>
            <person name="Hacquard S."/>
        </authorList>
    </citation>
    <scope>NUCLEOTIDE SEQUENCE</scope>
    <source>
        <strain evidence="1">MPI-CAGE-AT-0147</strain>
    </source>
</reference>
<gene>
    <name evidence="1" type="ORF">EDB81DRAFT_856719</name>
</gene>
<protein>
    <submittedName>
        <fullName evidence="1">Uncharacterized protein</fullName>
    </submittedName>
</protein>
<comment type="caution">
    <text evidence="1">The sequence shown here is derived from an EMBL/GenBank/DDBJ whole genome shotgun (WGS) entry which is preliminary data.</text>
</comment>
<sequence length="270" mass="29245">MNSLSWRAFGQQLMSQQQRGLAMAPYTISIRNQSGSRNSYAVFSEVPNIKSGVPDIKITTRIIMSVHGVAHGSGQASFILSKQLYANCGTYDVDSDKTNEDTSVGAVGTGTEVVDLRPVTLGRIDTTQGGKFVPGTSLEIDGLGGSPSFTPTLPDLQDGEVDRFVIRTKGHFTFQEAKLNKYVAGFSSSPRQTIGPYATFVPGPNTSYQIKPSKVFYVTVGEHNVRDLVLDDLRNAASTCRIDFGNPETDDVQLVHDQYGVLNRITAAVT</sequence>
<keyword evidence="2" id="KW-1185">Reference proteome</keyword>
<accession>A0A9P9J6E6</accession>
<organism evidence="1 2">
    <name type="scientific">Dactylonectria macrodidyma</name>
    <dbReference type="NCBI Taxonomy" id="307937"/>
    <lineage>
        <taxon>Eukaryota</taxon>
        <taxon>Fungi</taxon>
        <taxon>Dikarya</taxon>
        <taxon>Ascomycota</taxon>
        <taxon>Pezizomycotina</taxon>
        <taxon>Sordariomycetes</taxon>
        <taxon>Hypocreomycetidae</taxon>
        <taxon>Hypocreales</taxon>
        <taxon>Nectriaceae</taxon>
        <taxon>Dactylonectria</taxon>
    </lineage>
</organism>
<proteinExistence type="predicted"/>
<dbReference type="Proteomes" id="UP000738349">
    <property type="component" value="Unassembled WGS sequence"/>
</dbReference>
<evidence type="ECO:0000313" key="2">
    <source>
        <dbReference type="Proteomes" id="UP000738349"/>
    </source>
</evidence>
<evidence type="ECO:0000313" key="1">
    <source>
        <dbReference type="EMBL" id="KAH7146280.1"/>
    </source>
</evidence>
<dbReference type="OrthoDB" id="5129673at2759"/>
<dbReference type="EMBL" id="JAGMUV010000008">
    <property type="protein sequence ID" value="KAH7146280.1"/>
    <property type="molecule type" value="Genomic_DNA"/>
</dbReference>
<name>A0A9P9J6E6_9HYPO</name>